<dbReference type="Proteomes" id="UP000197208">
    <property type="component" value="Unassembled WGS sequence"/>
</dbReference>
<reference evidence="1 2" key="1">
    <citation type="submission" date="2017-05" db="EMBL/GenBank/DDBJ databases">
        <title>De novo genome assembly of Deniococcus indicus strain DR1.</title>
        <authorList>
            <person name="Chauhan D."/>
            <person name="Yennamalli R.M."/>
            <person name="Priyadarshini R."/>
        </authorList>
    </citation>
    <scope>NUCLEOTIDE SEQUENCE [LARGE SCALE GENOMIC DNA]</scope>
    <source>
        <strain evidence="1 2">DR1</strain>
    </source>
</reference>
<name>A0A2D0A7Z5_9DEIO</name>
<comment type="caution">
    <text evidence="1">The sequence shown here is derived from an EMBL/GenBank/DDBJ whole genome shotgun (WGS) entry which is preliminary data.</text>
</comment>
<organism evidence="1 2">
    <name type="scientific">Deinococcus indicus</name>
    <dbReference type="NCBI Taxonomy" id="223556"/>
    <lineage>
        <taxon>Bacteria</taxon>
        <taxon>Thermotogati</taxon>
        <taxon>Deinococcota</taxon>
        <taxon>Deinococci</taxon>
        <taxon>Deinococcales</taxon>
        <taxon>Deinococcaceae</taxon>
        <taxon>Deinococcus</taxon>
    </lineage>
</organism>
<evidence type="ECO:0008006" key="3">
    <source>
        <dbReference type="Google" id="ProtNLM"/>
    </source>
</evidence>
<dbReference type="EMBL" id="NHMK01000011">
    <property type="protein sequence ID" value="OWL96542.1"/>
    <property type="molecule type" value="Genomic_DNA"/>
</dbReference>
<keyword evidence="2" id="KW-1185">Reference proteome</keyword>
<evidence type="ECO:0000313" key="2">
    <source>
        <dbReference type="Proteomes" id="UP000197208"/>
    </source>
</evidence>
<evidence type="ECO:0000313" key="1">
    <source>
        <dbReference type="EMBL" id="OWL96542.1"/>
    </source>
</evidence>
<proteinExistence type="predicted"/>
<accession>A0A2D0A7Z5</accession>
<gene>
    <name evidence="1" type="ORF">CBQ26_09195</name>
</gene>
<protein>
    <recommendedName>
        <fullName evidence="3">MarR family transcriptional regulator</fullName>
    </recommendedName>
</protein>
<sequence length="78" mass="8444">MRRARVLAAMTHDGQTAYRIARTAGLKDAAVAGVLDQLSRINVAVQDIHGRWLLCRGSHVENALHEARELLATAEVGA</sequence>
<dbReference type="AlphaFoldDB" id="A0A2D0A7Z5"/>